<dbReference type="OrthoDB" id="435881at2759"/>
<dbReference type="InterPro" id="IPR002081">
    <property type="entry name" value="Cryptochrome/DNA_photolyase_1"/>
</dbReference>
<comment type="similarity">
    <text evidence="2">Belongs to the DNA photolyase class-1 family.</text>
</comment>
<evidence type="ECO:0000256" key="7">
    <source>
        <dbReference type="PIRSR" id="PIRSR602081-2"/>
    </source>
</evidence>
<dbReference type="FunFam" id="1.10.579.10:FF:000003">
    <property type="entry name" value="Deoxyribodipyrimidine photo-lyase"/>
    <property type="match status" value="1"/>
</dbReference>
<dbReference type="InterPro" id="IPR014729">
    <property type="entry name" value="Rossmann-like_a/b/a_fold"/>
</dbReference>
<comment type="caution">
    <text evidence="10">The sequence shown here is derived from an EMBL/GenBank/DDBJ whole genome shotgun (WGS) entry which is preliminary data.</text>
</comment>
<evidence type="ECO:0000256" key="6">
    <source>
        <dbReference type="PIRSR" id="PIRSR602081-1"/>
    </source>
</evidence>
<dbReference type="Proteomes" id="UP000698800">
    <property type="component" value="Unassembled WGS sequence"/>
</dbReference>
<keyword evidence="5" id="KW-0157">Chromophore</keyword>
<dbReference type="GO" id="GO:0005737">
    <property type="term" value="C:cytoplasm"/>
    <property type="evidence" value="ECO:0007669"/>
    <property type="project" value="TreeGrafter"/>
</dbReference>
<dbReference type="Gene3D" id="1.10.579.10">
    <property type="entry name" value="DNA Cyclobutane Dipyrimidine Photolyase, subunit A, domain 3"/>
    <property type="match status" value="1"/>
</dbReference>
<feature type="binding site" evidence="6">
    <location>
        <begin position="344"/>
        <end position="348"/>
    </location>
    <ligand>
        <name>FAD</name>
        <dbReference type="ChEBI" id="CHEBI:57692"/>
    </ligand>
</feature>
<feature type="site" description="Electron transfer via tryptophanyl radical" evidence="7">
    <location>
        <position position="419"/>
    </location>
</feature>
<feature type="site" description="Electron transfer via tryptophanyl radical" evidence="7">
    <location>
        <position position="495"/>
    </location>
</feature>
<keyword evidence="3 6" id="KW-0285">Flavoprotein</keyword>
<dbReference type="GO" id="GO:0043153">
    <property type="term" value="P:entrainment of circadian clock by photoperiod"/>
    <property type="evidence" value="ECO:0007669"/>
    <property type="project" value="TreeGrafter"/>
</dbReference>
<dbReference type="InterPro" id="IPR036134">
    <property type="entry name" value="Crypto/Photolyase_FAD-like_sf"/>
</dbReference>
<keyword evidence="4 6" id="KW-0274">FAD</keyword>
<feature type="site" description="Electron transfer via tryptophanyl radical" evidence="7">
    <location>
        <position position="472"/>
    </location>
</feature>
<dbReference type="PROSITE" id="PS51645">
    <property type="entry name" value="PHR_CRY_ALPHA_BETA"/>
    <property type="match status" value="1"/>
</dbReference>
<feature type="binding site" evidence="6">
    <location>
        <position position="384"/>
    </location>
    <ligand>
        <name>FAD</name>
        <dbReference type="ChEBI" id="CHEBI:57692"/>
    </ligand>
</feature>
<feature type="binding site" evidence="6">
    <location>
        <position position="332"/>
    </location>
    <ligand>
        <name>FAD</name>
        <dbReference type="ChEBI" id="CHEBI:57692"/>
    </ligand>
</feature>
<evidence type="ECO:0000256" key="3">
    <source>
        <dbReference type="ARBA" id="ARBA00022630"/>
    </source>
</evidence>
<dbReference type="PANTHER" id="PTHR11455">
    <property type="entry name" value="CRYPTOCHROME"/>
    <property type="match status" value="1"/>
</dbReference>
<dbReference type="GO" id="GO:0071949">
    <property type="term" value="F:FAD binding"/>
    <property type="evidence" value="ECO:0007669"/>
    <property type="project" value="TreeGrafter"/>
</dbReference>
<feature type="compositionally biased region" description="Basic and acidic residues" evidence="8">
    <location>
        <begin position="18"/>
        <end position="40"/>
    </location>
</feature>
<evidence type="ECO:0000256" key="8">
    <source>
        <dbReference type="SAM" id="MobiDB-lite"/>
    </source>
</evidence>
<comment type="cofactor">
    <cofactor evidence="1">
        <name>(6R)-5,10-methylene-5,6,7,8-tetrahydrofolate</name>
        <dbReference type="ChEBI" id="CHEBI:15636"/>
    </cofactor>
</comment>
<dbReference type="SUPFAM" id="SSF52425">
    <property type="entry name" value="Cryptochrome/photolyase, N-terminal domain"/>
    <property type="match status" value="1"/>
</dbReference>
<dbReference type="EMBL" id="JAGHQL010000030">
    <property type="protein sequence ID" value="KAH0543576.1"/>
    <property type="molecule type" value="Genomic_DNA"/>
</dbReference>
<dbReference type="InterPro" id="IPR036155">
    <property type="entry name" value="Crypto/Photolyase_N_sf"/>
</dbReference>
<dbReference type="GO" id="GO:0006950">
    <property type="term" value="P:response to stress"/>
    <property type="evidence" value="ECO:0007669"/>
    <property type="project" value="UniProtKB-ARBA"/>
</dbReference>
<dbReference type="Gene3D" id="3.40.50.620">
    <property type="entry name" value="HUPs"/>
    <property type="match status" value="1"/>
</dbReference>
<dbReference type="GO" id="GO:0005634">
    <property type="term" value="C:nucleus"/>
    <property type="evidence" value="ECO:0007669"/>
    <property type="project" value="TreeGrafter"/>
</dbReference>
<dbReference type="Pfam" id="PF00875">
    <property type="entry name" value="DNA_photolyase"/>
    <property type="match status" value="1"/>
</dbReference>
<dbReference type="PROSITE" id="PS00691">
    <property type="entry name" value="DNA_PHOTOLYASES_1_2"/>
    <property type="match status" value="1"/>
</dbReference>
<evidence type="ECO:0000256" key="2">
    <source>
        <dbReference type="ARBA" id="ARBA00005862"/>
    </source>
</evidence>
<evidence type="ECO:0000256" key="5">
    <source>
        <dbReference type="ARBA" id="ARBA00022991"/>
    </source>
</evidence>
<protein>
    <recommendedName>
        <fullName evidence="9">Photolyase/cryptochrome alpha/beta domain-containing protein</fullName>
    </recommendedName>
</protein>
<dbReference type="PRINTS" id="PR00147">
    <property type="entry name" value="DNAPHOTLYASE"/>
</dbReference>
<dbReference type="GO" id="GO:0003677">
    <property type="term" value="F:DNA binding"/>
    <property type="evidence" value="ECO:0007669"/>
    <property type="project" value="TreeGrafter"/>
</dbReference>
<feature type="compositionally biased region" description="Basic residues" evidence="8">
    <location>
        <begin position="1"/>
        <end position="11"/>
    </location>
</feature>
<dbReference type="Pfam" id="PF03441">
    <property type="entry name" value="FAD_binding_7"/>
    <property type="match status" value="1"/>
</dbReference>
<name>A0A9P8IDG7_9PEZI</name>
<feature type="domain" description="Photolyase/cryptochrome alpha/beta" evidence="9">
    <location>
        <begin position="91"/>
        <end position="228"/>
    </location>
</feature>
<organism evidence="10 11">
    <name type="scientific">Glutinoglossum americanum</name>
    <dbReference type="NCBI Taxonomy" id="1670608"/>
    <lineage>
        <taxon>Eukaryota</taxon>
        <taxon>Fungi</taxon>
        <taxon>Dikarya</taxon>
        <taxon>Ascomycota</taxon>
        <taxon>Pezizomycotina</taxon>
        <taxon>Geoglossomycetes</taxon>
        <taxon>Geoglossales</taxon>
        <taxon>Geoglossaceae</taxon>
        <taxon>Glutinoglossum</taxon>
    </lineage>
</organism>
<dbReference type="GO" id="GO:0032922">
    <property type="term" value="P:circadian regulation of gene expression"/>
    <property type="evidence" value="ECO:0007669"/>
    <property type="project" value="TreeGrafter"/>
</dbReference>
<dbReference type="AlphaFoldDB" id="A0A9P8IDG7"/>
<dbReference type="InterPro" id="IPR006050">
    <property type="entry name" value="DNA_photolyase_N"/>
</dbReference>
<dbReference type="Gene3D" id="1.25.40.80">
    <property type="match status" value="1"/>
</dbReference>
<evidence type="ECO:0000256" key="1">
    <source>
        <dbReference type="ARBA" id="ARBA00001932"/>
    </source>
</evidence>
<evidence type="ECO:0000313" key="11">
    <source>
        <dbReference type="Proteomes" id="UP000698800"/>
    </source>
</evidence>
<accession>A0A9P8IDG7</accession>
<evidence type="ECO:0000259" key="9">
    <source>
        <dbReference type="PROSITE" id="PS51645"/>
    </source>
</evidence>
<dbReference type="InterPro" id="IPR018394">
    <property type="entry name" value="DNA_photolyase_1_CS_C"/>
</dbReference>
<keyword evidence="11" id="KW-1185">Reference proteome</keyword>
<proteinExistence type="inferred from homology"/>
<feature type="binding site" evidence="6">
    <location>
        <begin position="387"/>
        <end position="394"/>
    </location>
    <ligand>
        <name>FAD</name>
        <dbReference type="ChEBI" id="CHEBI:57692"/>
    </ligand>
</feature>
<evidence type="ECO:0000256" key="4">
    <source>
        <dbReference type="ARBA" id="ARBA00022827"/>
    </source>
</evidence>
<dbReference type="GO" id="GO:0006139">
    <property type="term" value="P:nucleobase-containing compound metabolic process"/>
    <property type="evidence" value="ECO:0007669"/>
    <property type="project" value="UniProtKB-ARBA"/>
</dbReference>
<evidence type="ECO:0000313" key="10">
    <source>
        <dbReference type="EMBL" id="KAH0543576.1"/>
    </source>
</evidence>
<dbReference type="GO" id="GO:0003904">
    <property type="term" value="F:deoxyribodipyrimidine photo-lyase activity"/>
    <property type="evidence" value="ECO:0007669"/>
    <property type="project" value="TreeGrafter"/>
</dbReference>
<dbReference type="InterPro" id="IPR005101">
    <property type="entry name" value="Cryptochr/Photolyase_FAD-bd"/>
</dbReference>
<sequence length="587" mass="67303">MKKSSNGKRKAPPLAYDSSKKPAIDTDRAPSHKTDKEAHEDGIVLRQFYPPEMANARAMQYVKGEIRRPVEKLRDTINDTQDDRAKTKAKAAVIHWFKCDLRAYDNTALHLAAERARESDIPLICIYIVSPQDFQAHLTSPARVDFILRSLEILKKDLAALDIPLYIKTVAKRKEIPDQILELAEEWGASHIYANIEYEVDELRREALLTRKAAEKGIAFNAVPDTCVVEPGKLSAKTSGNQYAAYSPWYRAWMAYIHEHPEALELYAPPAKNPRSAREKFRYIFELEIPDAPDDKLLSDEEGRRLRSLWPAGEHEARKMLGGFIEKRIGEYETRRNIPSVNGTSMLSVHFAAGTLSARTAIKRARDMNGGCRLDTGSEGIRVWISEVAWRDFYKHVLAHWPYTCMNKPFKIEYTNIKWEYNDEHFAAWCEGRTGYPIIDAAMRQLANTAYMHNRCRMIVASFLAKDLLLDWRLGERFFMEHLIDGDFASNNGGWGFSSSSGVDPQPYFRIFNPLLQSEKFDPEGEYIRKWIPELREVKGMAIHDPCGRLEREVFEALGYPKPVVEHKFARDRALARYKEGLGRSTA</sequence>
<feature type="region of interest" description="Disordered" evidence="8">
    <location>
        <begin position="1"/>
        <end position="40"/>
    </location>
</feature>
<dbReference type="PROSITE" id="PS00394">
    <property type="entry name" value="DNA_PHOTOLYASES_1_1"/>
    <property type="match status" value="1"/>
</dbReference>
<comment type="cofactor">
    <cofactor evidence="6">
        <name>FAD</name>
        <dbReference type="ChEBI" id="CHEBI:57692"/>
    </cofactor>
    <text evidence="6">Binds 1 FAD per subunit.</text>
</comment>
<reference evidence="10" key="1">
    <citation type="submission" date="2021-03" db="EMBL/GenBank/DDBJ databases">
        <title>Comparative genomics and phylogenomic investigation of the class Geoglossomycetes provide insights into ecological specialization and systematics.</title>
        <authorList>
            <person name="Melie T."/>
            <person name="Pirro S."/>
            <person name="Miller A.N."/>
            <person name="Quandt A."/>
        </authorList>
    </citation>
    <scope>NUCLEOTIDE SEQUENCE</scope>
    <source>
        <strain evidence="10">GBOQ0MN5Z8</strain>
    </source>
</reference>
<gene>
    <name evidence="10" type="ORF">FGG08_002137</name>
</gene>
<dbReference type="SUPFAM" id="SSF48173">
    <property type="entry name" value="Cryptochrome/photolyase FAD-binding domain"/>
    <property type="match status" value="1"/>
</dbReference>
<dbReference type="PANTHER" id="PTHR11455:SF18">
    <property type="entry name" value="SI:CH1073-390K14.1"/>
    <property type="match status" value="1"/>
</dbReference>
<feature type="binding site" evidence="6">
    <location>
        <begin position="485"/>
        <end position="487"/>
    </location>
    <ligand>
        <name>FAD</name>
        <dbReference type="ChEBI" id="CHEBI:57692"/>
    </ligand>
</feature>